<dbReference type="RefSeq" id="WP_276305371.1">
    <property type="nucleotide sequence ID" value="NZ_CP119992.1"/>
</dbReference>
<dbReference type="Gene3D" id="1.20.1270.110">
    <property type="entry name" value="Uncharacterised protein family UPF0058"/>
    <property type="match status" value="1"/>
</dbReference>
<dbReference type="EMBL" id="JBHTBF010000001">
    <property type="protein sequence ID" value="MFC7315968.1"/>
    <property type="molecule type" value="Genomic_DNA"/>
</dbReference>
<proteinExistence type="predicted"/>
<dbReference type="Pfam" id="PF01893">
    <property type="entry name" value="UPF0058"/>
    <property type="match status" value="1"/>
</dbReference>
<feature type="region of interest" description="Disordered" evidence="1">
    <location>
        <begin position="69"/>
        <end position="88"/>
    </location>
</feature>
<gene>
    <name evidence="2" type="ORF">ACFQPE_04050</name>
</gene>
<keyword evidence="3" id="KW-1185">Reference proteome</keyword>
<evidence type="ECO:0000313" key="3">
    <source>
        <dbReference type="Proteomes" id="UP001596547"/>
    </source>
</evidence>
<evidence type="ECO:0000313" key="2">
    <source>
        <dbReference type="EMBL" id="MFC7315968.1"/>
    </source>
</evidence>
<dbReference type="Proteomes" id="UP001596547">
    <property type="component" value="Unassembled WGS sequence"/>
</dbReference>
<dbReference type="InterPro" id="IPR002753">
    <property type="entry name" value="UPF0058"/>
</dbReference>
<dbReference type="GeneID" id="79314948"/>
<organism evidence="2 3">
    <name type="scientific">Halomarina halobia</name>
    <dbReference type="NCBI Taxonomy" id="3033386"/>
    <lineage>
        <taxon>Archaea</taxon>
        <taxon>Methanobacteriati</taxon>
        <taxon>Methanobacteriota</taxon>
        <taxon>Stenosarchaea group</taxon>
        <taxon>Halobacteria</taxon>
        <taxon>Halobacteriales</taxon>
        <taxon>Natronomonadaceae</taxon>
        <taxon>Halomarina</taxon>
    </lineage>
</organism>
<accession>A0ABD6A6X3</accession>
<dbReference type="InterPro" id="IPR036519">
    <property type="entry name" value="UPF0058_sf"/>
</dbReference>
<comment type="caution">
    <text evidence="2">The sequence shown here is derived from an EMBL/GenBank/DDBJ whole genome shotgun (WGS) entry which is preliminary data.</text>
</comment>
<evidence type="ECO:0000256" key="1">
    <source>
        <dbReference type="SAM" id="MobiDB-lite"/>
    </source>
</evidence>
<sequence>MRKRELIHYHALLDRIARYMHVRGDLAEDALDEYRNLDVTPAAVYRSKGDHEEAVTTLVDQLAAAAERTLDRDGRKRTDDRRASVHSS</sequence>
<reference evidence="2 3" key="1">
    <citation type="journal article" date="2019" name="Int. J. Syst. Evol. Microbiol.">
        <title>The Global Catalogue of Microorganisms (GCM) 10K type strain sequencing project: providing services to taxonomists for standard genome sequencing and annotation.</title>
        <authorList>
            <consortium name="The Broad Institute Genomics Platform"/>
            <consortium name="The Broad Institute Genome Sequencing Center for Infectious Disease"/>
            <person name="Wu L."/>
            <person name="Ma J."/>
        </authorList>
    </citation>
    <scope>NUCLEOTIDE SEQUENCE [LARGE SCALE GENOMIC DNA]</scope>
    <source>
        <strain evidence="2 3">PSR21</strain>
    </source>
</reference>
<dbReference type="SUPFAM" id="SSF140371">
    <property type="entry name" value="Vng1086c-like"/>
    <property type="match status" value="1"/>
</dbReference>
<name>A0ABD6A6X3_9EURY</name>
<protein>
    <submittedName>
        <fullName evidence="2">UPF0058 family protein</fullName>
    </submittedName>
</protein>
<dbReference type="AlphaFoldDB" id="A0ABD6A6X3"/>